<evidence type="ECO:0008006" key="5">
    <source>
        <dbReference type="Google" id="ProtNLM"/>
    </source>
</evidence>
<proteinExistence type="predicted"/>
<accession>A0A6N6MLQ9</accession>
<name>A0A6N6MLQ9_9HYPH</name>
<feature type="chain" id="PRO_5026865383" description="CopL family metal-binding regulatory protein" evidence="2">
    <location>
        <begin position="30"/>
        <end position="158"/>
    </location>
</feature>
<feature type="region of interest" description="Disordered" evidence="1">
    <location>
        <begin position="125"/>
        <end position="158"/>
    </location>
</feature>
<comment type="caution">
    <text evidence="3">The sequence shown here is derived from an EMBL/GenBank/DDBJ whole genome shotgun (WGS) entry which is preliminary data.</text>
</comment>
<evidence type="ECO:0000256" key="1">
    <source>
        <dbReference type="SAM" id="MobiDB-lite"/>
    </source>
</evidence>
<keyword evidence="4" id="KW-1185">Reference proteome</keyword>
<organism evidence="3 4">
    <name type="scientific">Methylobacterium planeticum</name>
    <dbReference type="NCBI Taxonomy" id="2615211"/>
    <lineage>
        <taxon>Bacteria</taxon>
        <taxon>Pseudomonadati</taxon>
        <taxon>Pseudomonadota</taxon>
        <taxon>Alphaproteobacteria</taxon>
        <taxon>Hyphomicrobiales</taxon>
        <taxon>Methylobacteriaceae</taxon>
        <taxon>Methylobacterium</taxon>
    </lineage>
</organism>
<dbReference type="Proteomes" id="UP000441523">
    <property type="component" value="Unassembled WGS sequence"/>
</dbReference>
<gene>
    <name evidence="3" type="ORF">F6X51_18780</name>
</gene>
<evidence type="ECO:0000256" key="2">
    <source>
        <dbReference type="SAM" id="SignalP"/>
    </source>
</evidence>
<sequence>MNLARPLARLLATMIVMIVAALGAGAVEAHEGHAHHHAPPAAAAETRAAPAAVAMRPKLTSGESAPDLFAPGPFLSGKATVPVAALASLAPTKGAACCPGACRDACCGTLACCATGILTGAPILPPRGGRHVARRPREAPARGGLGPETLPEPPRPLA</sequence>
<dbReference type="AlphaFoldDB" id="A0A6N6MLQ9"/>
<keyword evidence="2" id="KW-0732">Signal</keyword>
<dbReference type="RefSeq" id="WP_150965207.1">
    <property type="nucleotide sequence ID" value="NZ_VZZJ01000018.1"/>
</dbReference>
<dbReference type="EMBL" id="VZZJ01000018">
    <property type="protein sequence ID" value="KAB1071612.1"/>
    <property type="molecule type" value="Genomic_DNA"/>
</dbReference>
<evidence type="ECO:0000313" key="4">
    <source>
        <dbReference type="Proteomes" id="UP000441523"/>
    </source>
</evidence>
<protein>
    <recommendedName>
        <fullName evidence="5">CopL family metal-binding regulatory protein</fullName>
    </recommendedName>
</protein>
<evidence type="ECO:0000313" key="3">
    <source>
        <dbReference type="EMBL" id="KAB1071612.1"/>
    </source>
</evidence>
<reference evidence="3 4" key="1">
    <citation type="submission" date="2019-09" db="EMBL/GenBank/DDBJ databases">
        <title>YIM 132548 draft genome.</title>
        <authorList>
            <person name="Jiang L."/>
        </authorList>
    </citation>
    <scope>NUCLEOTIDE SEQUENCE [LARGE SCALE GENOMIC DNA]</scope>
    <source>
        <strain evidence="3 4">YIM 132548</strain>
    </source>
</reference>
<feature type="signal peptide" evidence="2">
    <location>
        <begin position="1"/>
        <end position="29"/>
    </location>
</feature>